<dbReference type="PROSITE" id="PS50297">
    <property type="entry name" value="ANK_REP_REGION"/>
    <property type="match status" value="2"/>
</dbReference>
<dbReference type="OrthoDB" id="7730269at2759"/>
<dbReference type="InParanoid" id="A0A1S4F5J1"/>
<name>A0A1S4F5J1_AEDAE</name>
<organism evidence="3 4">
    <name type="scientific">Aedes aegypti</name>
    <name type="common">Yellowfever mosquito</name>
    <name type="synonym">Culex aegypti</name>
    <dbReference type="NCBI Taxonomy" id="7159"/>
    <lineage>
        <taxon>Eukaryota</taxon>
        <taxon>Metazoa</taxon>
        <taxon>Ecdysozoa</taxon>
        <taxon>Arthropoda</taxon>
        <taxon>Hexapoda</taxon>
        <taxon>Insecta</taxon>
        <taxon>Pterygota</taxon>
        <taxon>Neoptera</taxon>
        <taxon>Endopterygota</taxon>
        <taxon>Diptera</taxon>
        <taxon>Nematocera</taxon>
        <taxon>Culicoidea</taxon>
        <taxon>Culicidae</taxon>
        <taxon>Culicinae</taxon>
        <taxon>Aedini</taxon>
        <taxon>Aedes</taxon>
        <taxon>Stegomyia</taxon>
    </lineage>
</organism>
<protein>
    <submittedName>
        <fullName evidence="3">ANK_REP_REGION domain-containing protein</fullName>
    </submittedName>
</protein>
<dbReference type="Pfam" id="PF13637">
    <property type="entry name" value="Ank_4"/>
    <property type="match status" value="1"/>
</dbReference>
<dbReference type="InterPro" id="IPR036770">
    <property type="entry name" value="Ankyrin_rpt-contain_sf"/>
</dbReference>
<dbReference type="SMART" id="SM00248">
    <property type="entry name" value="ANK"/>
    <property type="match status" value="8"/>
</dbReference>
<evidence type="ECO:0000256" key="1">
    <source>
        <dbReference type="ARBA" id="ARBA00022737"/>
    </source>
</evidence>
<gene>
    <name evidence="3" type="primary">5578869</name>
</gene>
<dbReference type="Pfam" id="PF12796">
    <property type="entry name" value="Ank_2"/>
    <property type="match status" value="1"/>
</dbReference>
<sequence length="801" mass="92587">MRKTNLIAIDEDSCRKCKVLEESSVDVGQDLECAIFVVLKCPINDEEVAVLHPTEENRIDLFRLVRELLPNGCLSWDYPGLQTDPNGKNETYVETAASCGKHDLITRLYELGAALGVPGHNALVAACKTHQAQTIRWLLTEHFDHFDFTQRNESQINGFHILLERNKHEMVDFVLQKMIDYRKKHLNETESQAFNNIFHYEEYDSSSTLTLVRAGPARKIVEEYIVRYKLDLSYQFKNVTILRCLLSRNLALDYCWETIRSNPKLLGLSVNEESTMVHVCIEYGHLDILKEMYEAHPEVKRYFETDGSFGCLQARCFEKRHEAVVFILENHNRFFLKDLNKMKELISNIHYNQDVYDIAKELLITYLPSLRAELDEEKEREPVFYPGDDLKAAFWKYNLEFEGSRIRANDPTQSLSSVRGFKGVTLLHYAVDKNKIELCRVLMDSGCDIDAVDDEGNHLIHFVKSIEMLDFIIERYPSGRSLTHRTNTHGQTILHRIFSFYMNSEPLNALMEKIISYGADVNLKDNSGESIAFLIASDNQLVILEKYNLDLEVVNNAGESVLERHLNYRHVWLAQALLRRLHERPSFKDHAHKYLEPFMFSNRDFFSCDYQPFLEGNPETTKLIFDSVYNHSREEASRLFCKACGSAHTFITEKFLEFDYDLDYNYQDQDGYTPIIGLLSYMEEPNQHLVKQVLGKGVDLELRNSWGRTALLMFVDRFGSAKWYGHDVGTVELLLDHGASIDSCDSENGNTALHYAFQNNDFYVAEVLIRRGANLTVENNEGKKPLEMASGPIYELIKFIE</sequence>
<proteinExistence type="predicted"/>
<evidence type="ECO:0000256" key="2">
    <source>
        <dbReference type="ARBA" id="ARBA00023043"/>
    </source>
</evidence>
<keyword evidence="1" id="KW-0677">Repeat</keyword>
<dbReference type="PROSITE" id="PS50088">
    <property type="entry name" value="ANK_REPEAT"/>
    <property type="match status" value="2"/>
</dbReference>
<dbReference type="AlphaFoldDB" id="A0A1S4F5J1"/>
<reference evidence="3 4" key="1">
    <citation type="submission" date="2017-06" db="EMBL/GenBank/DDBJ databases">
        <title>Aedes aegypti genome working group (AGWG) sequencing and assembly.</title>
        <authorList>
            <consortium name="Aedes aegypti Genome Working Group (AGWG)"/>
            <person name="Matthews B.J."/>
        </authorList>
    </citation>
    <scope>NUCLEOTIDE SEQUENCE [LARGE SCALE GENOMIC DNA]</scope>
    <source>
        <strain evidence="3 4">LVP_AGWG</strain>
    </source>
</reference>
<dbReference type="SUPFAM" id="SSF48403">
    <property type="entry name" value="Ankyrin repeat"/>
    <property type="match status" value="2"/>
</dbReference>
<keyword evidence="4" id="KW-1185">Reference proteome</keyword>
<dbReference type="VEuPathDB" id="VectorBase:AAEL003740"/>
<dbReference type="InterPro" id="IPR051165">
    <property type="entry name" value="Multifunctional_ANK_Repeat"/>
</dbReference>
<dbReference type="Proteomes" id="UP000008820">
    <property type="component" value="Chromosome 2"/>
</dbReference>
<dbReference type="Gene3D" id="1.25.40.20">
    <property type="entry name" value="Ankyrin repeat-containing domain"/>
    <property type="match status" value="3"/>
</dbReference>
<accession>A0A1S4F5J1</accession>
<reference evidence="3" key="2">
    <citation type="submission" date="2020-05" db="UniProtKB">
        <authorList>
            <consortium name="EnsemblMetazoa"/>
        </authorList>
    </citation>
    <scope>IDENTIFICATION</scope>
    <source>
        <strain evidence="3">LVP_AGWG</strain>
    </source>
</reference>
<evidence type="ECO:0000313" key="3">
    <source>
        <dbReference type="EnsemblMetazoa" id="AAEL003740-PA"/>
    </source>
</evidence>
<dbReference type="PANTHER" id="PTHR24123">
    <property type="entry name" value="ANKYRIN REPEAT-CONTAINING"/>
    <property type="match status" value="1"/>
</dbReference>
<dbReference type="EnsemblMetazoa" id="AAEL003740-RA">
    <property type="protein sequence ID" value="AAEL003740-PA"/>
    <property type="gene ID" value="AAEL003740"/>
</dbReference>
<dbReference type="PANTHER" id="PTHR24123:SF33">
    <property type="entry name" value="PROTEIN HOS4"/>
    <property type="match status" value="1"/>
</dbReference>
<keyword evidence="2" id="KW-0040">ANK repeat</keyword>
<evidence type="ECO:0000313" key="4">
    <source>
        <dbReference type="Proteomes" id="UP000008820"/>
    </source>
</evidence>
<dbReference type="InterPro" id="IPR002110">
    <property type="entry name" value="Ankyrin_rpt"/>
</dbReference>